<dbReference type="PANTHER" id="PTHR42942:SF1">
    <property type="entry name" value="ALKYLTRANSFERASE-LIKE PROTEIN 1"/>
    <property type="match status" value="1"/>
</dbReference>
<feature type="domain" description="Methylated-DNA-[protein]-cysteine S-methyltransferase DNA binding" evidence="3">
    <location>
        <begin position="5"/>
        <end position="90"/>
    </location>
</feature>
<dbReference type="EMBL" id="KN834797">
    <property type="protein sequence ID" value="KIK56559.1"/>
    <property type="molecule type" value="Genomic_DNA"/>
</dbReference>
<sequence length="115" mass="12676">MDIAEFHAAVYDTVRRIPIGRVTSYGHIAKLIGMPRHSRHVGQALKLLDPGHTPPVPWQRVVSSSGAISSRGPGTDGAQRQREALEQEEVEAVVGRTGEMKVDFGTYGWFPDRLD</sequence>
<feature type="region of interest" description="Disordered" evidence="2">
    <location>
        <begin position="61"/>
        <end position="90"/>
    </location>
</feature>
<keyword evidence="5" id="KW-1185">Reference proteome</keyword>
<dbReference type="InterPro" id="IPR036217">
    <property type="entry name" value="MethylDNA_cys_MeTrfase_DNAb"/>
</dbReference>
<dbReference type="Proteomes" id="UP000053593">
    <property type="component" value="Unassembled WGS sequence"/>
</dbReference>
<dbReference type="GO" id="GO:0006281">
    <property type="term" value="P:DNA repair"/>
    <property type="evidence" value="ECO:0007669"/>
    <property type="project" value="InterPro"/>
</dbReference>
<evidence type="ECO:0000259" key="3">
    <source>
        <dbReference type="Pfam" id="PF01035"/>
    </source>
</evidence>
<reference evidence="4 5" key="1">
    <citation type="submission" date="2014-04" db="EMBL/GenBank/DDBJ databases">
        <title>Evolutionary Origins and Diversification of the Mycorrhizal Mutualists.</title>
        <authorList>
            <consortium name="DOE Joint Genome Institute"/>
            <consortium name="Mycorrhizal Genomics Consortium"/>
            <person name="Kohler A."/>
            <person name="Kuo A."/>
            <person name="Nagy L.G."/>
            <person name="Floudas D."/>
            <person name="Copeland A."/>
            <person name="Barry K.W."/>
            <person name="Cichocki N."/>
            <person name="Veneault-Fourrey C."/>
            <person name="LaButti K."/>
            <person name="Lindquist E.A."/>
            <person name="Lipzen A."/>
            <person name="Lundell T."/>
            <person name="Morin E."/>
            <person name="Murat C."/>
            <person name="Riley R."/>
            <person name="Ohm R."/>
            <person name="Sun H."/>
            <person name="Tunlid A."/>
            <person name="Henrissat B."/>
            <person name="Grigoriev I.V."/>
            <person name="Hibbett D.S."/>
            <person name="Martin F."/>
        </authorList>
    </citation>
    <scope>NUCLEOTIDE SEQUENCE [LARGE SCALE GENOMIC DNA]</scope>
    <source>
        <strain evidence="4 5">FD-317 M1</strain>
    </source>
</reference>
<dbReference type="SUPFAM" id="SSF46767">
    <property type="entry name" value="Methylated DNA-protein cysteine methyltransferase, C-terminal domain"/>
    <property type="match status" value="1"/>
</dbReference>
<dbReference type="InterPro" id="IPR014048">
    <property type="entry name" value="MethylDNA_cys_MeTrfase_DNA-bd"/>
</dbReference>
<dbReference type="HOGENOM" id="CLU_000445_52_5_1"/>
<gene>
    <name evidence="4" type="ORF">GYMLUDRAFT_174182</name>
</gene>
<evidence type="ECO:0000313" key="4">
    <source>
        <dbReference type="EMBL" id="KIK56559.1"/>
    </source>
</evidence>
<protein>
    <recommendedName>
        <fullName evidence="3">Methylated-DNA-[protein]-cysteine S-methyltransferase DNA binding domain-containing protein</fullName>
    </recommendedName>
</protein>
<evidence type="ECO:0000256" key="2">
    <source>
        <dbReference type="SAM" id="MobiDB-lite"/>
    </source>
</evidence>
<dbReference type="CDD" id="cd06445">
    <property type="entry name" value="ATase"/>
    <property type="match status" value="1"/>
</dbReference>
<evidence type="ECO:0000313" key="5">
    <source>
        <dbReference type="Proteomes" id="UP000053593"/>
    </source>
</evidence>
<accession>A0A0D0C2P9</accession>
<proteinExistence type="predicted"/>
<keyword evidence="1" id="KW-0227">DNA damage</keyword>
<organism evidence="4 5">
    <name type="scientific">Collybiopsis luxurians FD-317 M1</name>
    <dbReference type="NCBI Taxonomy" id="944289"/>
    <lineage>
        <taxon>Eukaryota</taxon>
        <taxon>Fungi</taxon>
        <taxon>Dikarya</taxon>
        <taxon>Basidiomycota</taxon>
        <taxon>Agaricomycotina</taxon>
        <taxon>Agaricomycetes</taxon>
        <taxon>Agaricomycetidae</taxon>
        <taxon>Agaricales</taxon>
        <taxon>Marasmiineae</taxon>
        <taxon>Omphalotaceae</taxon>
        <taxon>Collybiopsis</taxon>
        <taxon>Collybiopsis luxurians</taxon>
    </lineage>
</organism>
<dbReference type="PANTHER" id="PTHR42942">
    <property type="entry name" value="6-O-METHYLGUANINE DNA METHYLTRANSFERASE"/>
    <property type="match status" value="1"/>
</dbReference>
<name>A0A0D0C2P9_9AGAR</name>
<dbReference type="GO" id="GO:0003824">
    <property type="term" value="F:catalytic activity"/>
    <property type="evidence" value="ECO:0007669"/>
    <property type="project" value="InterPro"/>
</dbReference>
<dbReference type="Gene3D" id="1.10.10.10">
    <property type="entry name" value="Winged helix-like DNA-binding domain superfamily/Winged helix DNA-binding domain"/>
    <property type="match status" value="1"/>
</dbReference>
<dbReference type="OrthoDB" id="2548197at2759"/>
<dbReference type="Pfam" id="PF01035">
    <property type="entry name" value="DNA_binding_1"/>
    <property type="match status" value="1"/>
</dbReference>
<dbReference type="InterPro" id="IPR036388">
    <property type="entry name" value="WH-like_DNA-bd_sf"/>
</dbReference>
<dbReference type="AlphaFoldDB" id="A0A0D0C2P9"/>
<evidence type="ECO:0000256" key="1">
    <source>
        <dbReference type="ARBA" id="ARBA00022763"/>
    </source>
</evidence>
<dbReference type="InterPro" id="IPR052520">
    <property type="entry name" value="ATL_DNA_repair"/>
</dbReference>